<dbReference type="SUPFAM" id="SSF160935">
    <property type="entry name" value="VPA0735-like"/>
    <property type="match status" value="1"/>
</dbReference>
<dbReference type="InterPro" id="IPR010621">
    <property type="entry name" value="DUF1214"/>
</dbReference>
<name>A0ABY9TFD0_9GAMM</name>
<proteinExistence type="predicted"/>
<organism evidence="4 5">
    <name type="scientific">Thalassotalea nanhaiensis</name>
    <dbReference type="NCBI Taxonomy" id="3065648"/>
    <lineage>
        <taxon>Bacteria</taxon>
        <taxon>Pseudomonadati</taxon>
        <taxon>Pseudomonadota</taxon>
        <taxon>Gammaproteobacteria</taxon>
        <taxon>Alteromonadales</taxon>
        <taxon>Colwelliaceae</taxon>
        <taxon>Thalassotalea</taxon>
    </lineage>
</organism>
<feature type="chain" id="PRO_5045387759" evidence="1">
    <location>
        <begin position="22"/>
        <end position="352"/>
    </location>
</feature>
<dbReference type="RefSeq" id="WP_348386295.1">
    <property type="nucleotide sequence ID" value="NZ_CP134146.1"/>
</dbReference>
<feature type="signal peptide" evidence="1">
    <location>
        <begin position="1"/>
        <end position="21"/>
    </location>
</feature>
<evidence type="ECO:0000259" key="3">
    <source>
        <dbReference type="Pfam" id="PF06863"/>
    </source>
</evidence>
<gene>
    <name evidence="4" type="ORF">RI845_11405</name>
</gene>
<evidence type="ECO:0000313" key="5">
    <source>
        <dbReference type="Proteomes" id="UP001248581"/>
    </source>
</evidence>
<dbReference type="InterPro" id="IPR010679">
    <property type="entry name" value="DUF1254"/>
</dbReference>
<keyword evidence="5" id="KW-1185">Reference proteome</keyword>
<dbReference type="Proteomes" id="UP001248581">
    <property type="component" value="Chromosome"/>
</dbReference>
<dbReference type="PANTHER" id="PTHR36509:SF2">
    <property type="entry name" value="BLL3101 PROTEIN"/>
    <property type="match status" value="1"/>
</dbReference>
<reference evidence="5" key="1">
    <citation type="submission" date="2023-09" db="EMBL/GenBank/DDBJ databases">
        <authorList>
            <person name="Li S."/>
            <person name="Li X."/>
            <person name="Zhang C."/>
            <person name="Zhao Z."/>
        </authorList>
    </citation>
    <scope>NUCLEOTIDE SEQUENCE [LARGE SCALE GENOMIC DNA]</scope>
    <source>
        <strain evidence="5">SQ345</strain>
    </source>
</reference>
<evidence type="ECO:0000259" key="2">
    <source>
        <dbReference type="Pfam" id="PF06742"/>
    </source>
</evidence>
<evidence type="ECO:0000256" key="1">
    <source>
        <dbReference type="SAM" id="SignalP"/>
    </source>
</evidence>
<accession>A0ABY9TFD0</accession>
<dbReference type="Gene3D" id="2.60.120.1600">
    <property type="match status" value="1"/>
</dbReference>
<feature type="domain" description="DUF1214" evidence="2">
    <location>
        <begin position="261"/>
        <end position="335"/>
    </location>
</feature>
<keyword evidence="1" id="KW-0732">Signal</keyword>
<dbReference type="Pfam" id="PF06742">
    <property type="entry name" value="DUF1214"/>
    <property type="match status" value="1"/>
</dbReference>
<dbReference type="EMBL" id="CP134146">
    <property type="protein sequence ID" value="WNC67131.1"/>
    <property type="molecule type" value="Genomic_DNA"/>
</dbReference>
<dbReference type="Pfam" id="PF06863">
    <property type="entry name" value="DUF1254"/>
    <property type="match status" value="1"/>
</dbReference>
<protein>
    <submittedName>
        <fullName evidence="4">DUF1254 domain-containing protein</fullName>
    </submittedName>
</protein>
<evidence type="ECO:0000313" key="4">
    <source>
        <dbReference type="EMBL" id="WNC67131.1"/>
    </source>
</evidence>
<feature type="domain" description="DUF1254" evidence="3">
    <location>
        <begin position="62"/>
        <end position="116"/>
    </location>
</feature>
<sequence length="352" mass="38951">MNKVVLATAVSLNLLAFSAMAADTVTSVEQFFAKGGTVVTEDNYPTFETSRQILKNQDLVGVNNLLHKRELTPTDQQPVVRMNRDTYYSLAVVDVSKGAYITMPEIPKGKYMSVQPVTEDHRIQAMKYGSGTFNLTTHTGSHLYLVIRLDSTFTKEEAHKIQDQMKITADSSNKFDSIQVDKTSFHNVENALKAQMPGLLKNEGGEALYGMFTDPGDSSKELFTKQKYSVGAAIGWGGAQLQDNVYEVSGNYPADQCHQATFEDPKNKAFWSFTVYDKKGFMFNDLANLSSNTAKANKDGTYTISFGCGSDAINNIETKNATGVFNLGVRHYIPSDKVKNDGYRLLPFVKAK</sequence>
<dbReference type="PANTHER" id="PTHR36509">
    <property type="entry name" value="BLL3101 PROTEIN"/>
    <property type="match status" value="1"/>
</dbReference>